<evidence type="ECO:0000313" key="3">
    <source>
        <dbReference type="EMBL" id="THD20344.1"/>
    </source>
</evidence>
<protein>
    <submittedName>
        <fullName evidence="3">Amyloid beta A4 protein-binding family B member 1</fullName>
    </submittedName>
</protein>
<dbReference type="InterPro" id="IPR006020">
    <property type="entry name" value="PTB/PI_dom"/>
</dbReference>
<dbReference type="InterPro" id="IPR039576">
    <property type="entry name" value="APBB1/2/3"/>
</dbReference>
<sequence>MKRCPTSRDKVSVENQYFIMVSENESHKVIPCFYGGSISVPKPFGIQEVNDAIEQTWSTTPSEKWSAARVFISPSKINISVGNLFIVDCRISCLPFFGIAQNDTKLCGFIQRTVSNAFVCHVLKCEPNAGHFCHTLKAACELRYQQFLDSRYDGDRNRQKSYC</sequence>
<dbReference type="PROSITE" id="PS01179">
    <property type="entry name" value="PID"/>
    <property type="match status" value="1"/>
</dbReference>
<evidence type="ECO:0000256" key="1">
    <source>
        <dbReference type="ARBA" id="ARBA00022737"/>
    </source>
</evidence>
<reference evidence="3" key="1">
    <citation type="submission" date="2019-03" db="EMBL/GenBank/DDBJ databases">
        <title>Improved annotation for the trematode Fasciola hepatica.</title>
        <authorList>
            <person name="Choi Y.-J."/>
            <person name="Martin J."/>
            <person name="Mitreva M."/>
        </authorList>
    </citation>
    <scope>NUCLEOTIDE SEQUENCE [LARGE SCALE GENOMIC DNA]</scope>
</reference>
<gene>
    <name evidence="3" type="ORF">D915_008861</name>
</gene>
<dbReference type="EMBL" id="JXXN02004767">
    <property type="protein sequence ID" value="THD20344.1"/>
    <property type="molecule type" value="Genomic_DNA"/>
</dbReference>
<dbReference type="Pfam" id="PF00640">
    <property type="entry name" value="PID"/>
    <property type="match status" value="1"/>
</dbReference>
<dbReference type="Proteomes" id="UP000230066">
    <property type="component" value="Unassembled WGS sequence"/>
</dbReference>
<dbReference type="AlphaFoldDB" id="A0A4E0R1Q6"/>
<keyword evidence="1" id="KW-0677">Repeat</keyword>
<dbReference type="InterPro" id="IPR011993">
    <property type="entry name" value="PH-like_dom_sf"/>
</dbReference>
<accession>A0A4E0R1Q6</accession>
<dbReference type="GO" id="GO:0005737">
    <property type="term" value="C:cytoplasm"/>
    <property type="evidence" value="ECO:0007669"/>
    <property type="project" value="TreeGrafter"/>
</dbReference>
<evidence type="ECO:0000313" key="4">
    <source>
        <dbReference type="Proteomes" id="UP000230066"/>
    </source>
</evidence>
<keyword evidence="4" id="KW-1185">Reference proteome</keyword>
<dbReference type="PANTHER" id="PTHR14058">
    <property type="entry name" value="AMYLOID BETA A4 PRECURSOR PROTEIN-BINDING FAMILY B"/>
    <property type="match status" value="1"/>
</dbReference>
<name>A0A4E0R1Q6_FASHE</name>
<proteinExistence type="predicted"/>
<comment type="caution">
    <text evidence="3">The sequence shown here is derived from an EMBL/GenBank/DDBJ whole genome shotgun (WGS) entry which is preliminary data.</text>
</comment>
<dbReference type="SMART" id="SM00462">
    <property type="entry name" value="PTB"/>
    <property type="match status" value="1"/>
</dbReference>
<dbReference type="Gene3D" id="2.30.29.30">
    <property type="entry name" value="Pleckstrin-homology domain (PH domain)/Phosphotyrosine-binding domain (PTB)"/>
    <property type="match status" value="1"/>
</dbReference>
<dbReference type="PANTHER" id="PTHR14058:SF8">
    <property type="entry name" value="PROTEIN FE65 HOMOLOG"/>
    <property type="match status" value="1"/>
</dbReference>
<feature type="domain" description="PID" evidence="2">
    <location>
        <begin position="117"/>
        <end position="150"/>
    </location>
</feature>
<dbReference type="GO" id="GO:0006355">
    <property type="term" value="P:regulation of DNA-templated transcription"/>
    <property type="evidence" value="ECO:0007669"/>
    <property type="project" value="TreeGrafter"/>
</dbReference>
<dbReference type="SUPFAM" id="SSF50729">
    <property type="entry name" value="PH domain-like"/>
    <property type="match status" value="1"/>
</dbReference>
<dbReference type="GO" id="GO:0005634">
    <property type="term" value="C:nucleus"/>
    <property type="evidence" value="ECO:0007669"/>
    <property type="project" value="TreeGrafter"/>
</dbReference>
<dbReference type="GO" id="GO:0001540">
    <property type="term" value="F:amyloid-beta binding"/>
    <property type="evidence" value="ECO:0007669"/>
    <property type="project" value="InterPro"/>
</dbReference>
<evidence type="ECO:0000259" key="2">
    <source>
        <dbReference type="PROSITE" id="PS01179"/>
    </source>
</evidence>
<organism evidence="3 4">
    <name type="scientific">Fasciola hepatica</name>
    <name type="common">Liver fluke</name>
    <dbReference type="NCBI Taxonomy" id="6192"/>
    <lineage>
        <taxon>Eukaryota</taxon>
        <taxon>Metazoa</taxon>
        <taxon>Spiralia</taxon>
        <taxon>Lophotrochozoa</taxon>
        <taxon>Platyhelminthes</taxon>
        <taxon>Trematoda</taxon>
        <taxon>Digenea</taxon>
        <taxon>Plagiorchiida</taxon>
        <taxon>Echinostomata</taxon>
        <taxon>Echinostomatoidea</taxon>
        <taxon>Fasciolidae</taxon>
        <taxon>Fasciola</taxon>
    </lineage>
</organism>